<dbReference type="AlphaFoldDB" id="A0A2T7F4P4"/>
<dbReference type="Proteomes" id="UP000244336">
    <property type="component" value="Chromosome 1"/>
</dbReference>
<proteinExistence type="predicted"/>
<dbReference type="OrthoDB" id="1589813at2759"/>
<evidence type="ECO:0000313" key="3">
    <source>
        <dbReference type="EMBL" id="PUZ75060.1"/>
    </source>
</evidence>
<gene>
    <name evidence="3" type="ORF">GQ55_1G117900</name>
</gene>
<dbReference type="InterPro" id="IPR004158">
    <property type="entry name" value="DUF247_pln"/>
</dbReference>
<feature type="transmembrane region" description="Helical" evidence="2">
    <location>
        <begin position="545"/>
        <end position="562"/>
    </location>
</feature>
<feature type="region of interest" description="Disordered" evidence="1">
    <location>
        <begin position="1"/>
        <end position="20"/>
    </location>
</feature>
<dbReference type="PANTHER" id="PTHR31170">
    <property type="entry name" value="BNAC04G53230D PROTEIN"/>
    <property type="match status" value="1"/>
</dbReference>
<dbReference type="Gramene" id="PUZ75060">
    <property type="protein sequence ID" value="PUZ75060"/>
    <property type="gene ID" value="GQ55_1G117900"/>
</dbReference>
<dbReference type="EMBL" id="CM009749">
    <property type="protein sequence ID" value="PUZ75060.1"/>
    <property type="molecule type" value="Genomic_DNA"/>
</dbReference>
<keyword evidence="2" id="KW-0472">Membrane</keyword>
<evidence type="ECO:0000256" key="2">
    <source>
        <dbReference type="SAM" id="Phobius"/>
    </source>
</evidence>
<name>A0A2T7F4P4_9POAL</name>
<protein>
    <submittedName>
        <fullName evidence="3">Uncharacterized protein</fullName>
    </submittedName>
</protein>
<dbReference type="STRING" id="1504633.A0A2T7F4P4"/>
<dbReference type="Pfam" id="PF03140">
    <property type="entry name" value="DUF247"/>
    <property type="match status" value="1"/>
</dbReference>
<organism evidence="3 4">
    <name type="scientific">Panicum hallii var. hallii</name>
    <dbReference type="NCBI Taxonomy" id="1504633"/>
    <lineage>
        <taxon>Eukaryota</taxon>
        <taxon>Viridiplantae</taxon>
        <taxon>Streptophyta</taxon>
        <taxon>Embryophyta</taxon>
        <taxon>Tracheophyta</taxon>
        <taxon>Spermatophyta</taxon>
        <taxon>Magnoliopsida</taxon>
        <taxon>Liliopsida</taxon>
        <taxon>Poales</taxon>
        <taxon>Poaceae</taxon>
        <taxon>PACMAD clade</taxon>
        <taxon>Panicoideae</taxon>
        <taxon>Panicodae</taxon>
        <taxon>Paniceae</taxon>
        <taxon>Panicinae</taxon>
        <taxon>Panicum</taxon>
        <taxon>Panicum sect. Panicum</taxon>
    </lineage>
</organism>
<keyword evidence="2" id="KW-1133">Transmembrane helix</keyword>
<dbReference type="PANTHER" id="PTHR31170:SF25">
    <property type="entry name" value="BNAA09G04570D PROTEIN"/>
    <property type="match status" value="1"/>
</dbReference>
<evidence type="ECO:0000256" key="1">
    <source>
        <dbReference type="SAM" id="MobiDB-lite"/>
    </source>
</evidence>
<keyword evidence="4" id="KW-1185">Reference proteome</keyword>
<accession>A0A2T7F4P4</accession>
<sequence length="578" mass="63938">MATETEFVTAPSTPEPADPMAPVVAEPPPPALHDTFEIVVEQRLRQHARDGGSSSPMTIFRVPAHVRDASKELYEPRLVSVGPYYRGRAALRAMEQHKWRYLHELLAEFPEASLADCVRAVRGVEHQARRCYSERTDIFAAGAGAAAEGENWQPRQQGDTGPGDGFAEMLLLDGGFVLQFFIKWYRREPDKLCDVGWGLPLLLSDLLLLENQIPFFVLEALFDAVNPEASRLGLLKLIVPHFKLDDSTFCKEVLAGVVPTEAGEIHHLLHLLYEAFVPRAEELASSPPPPPRYDARLARMGLRFKTAVSKRFVFVRDMPRVPGWRRLSASMTLLRKVSAWFGKALIGVKTKTEAEPPEPDDRSTAQPAAASDDRSTAPPPPMVVPSVTQLREAGVRFEMAPSPRHMFDVTFDAARGVLRMPRMEVDYANKAQLVNLVAFEQTMGGLRGGGGGGARLLSSYAALVGALARTDRDVEHLQERGVAENLLSGDGDAATRFFQQLGGCSSLDYGDHHFAAMFRDLSGYYHSSWRRHKAKFLRDHCSSPWAVLALVVAGCAFCFALIKFGTTMYGLAHPYCHC</sequence>
<feature type="region of interest" description="Disordered" evidence="1">
    <location>
        <begin position="351"/>
        <end position="385"/>
    </location>
</feature>
<reference evidence="3 4" key="1">
    <citation type="submission" date="2018-04" db="EMBL/GenBank/DDBJ databases">
        <title>WGS assembly of Panicum hallii var. hallii HAL2.</title>
        <authorList>
            <person name="Lovell J."/>
            <person name="Jenkins J."/>
            <person name="Lowry D."/>
            <person name="Mamidi S."/>
            <person name="Sreedasyam A."/>
            <person name="Weng X."/>
            <person name="Barry K."/>
            <person name="Bonette J."/>
            <person name="Campitelli B."/>
            <person name="Daum C."/>
            <person name="Gordon S."/>
            <person name="Gould B."/>
            <person name="Lipzen A."/>
            <person name="MacQueen A."/>
            <person name="Palacio-Mejia J."/>
            <person name="Plott C."/>
            <person name="Shakirov E."/>
            <person name="Shu S."/>
            <person name="Yoshinaga Y."/>
            <person name="Zane M."/>
            <person name="Rokhsar D."/>
            <person name="Grimwood J."/>
            <person name="Schmutz J."/>
            <person name="Juenger T."/>
        </authorList>
    </citation>
    <scope>NUCLEOTIDE SEQUENCE [LARGE SCALE GENOMIC DNA]</scope>
    <source>
        <strain evidence="4">cv. HAL2</strain>
    </source>
</reference>
<feature type="compositionally biased region" description="Basic and acidic residues" evidence="1">
    <location>
        <begin position="351"/>
        <end position="363"/>
    </location>
</feature>
<evidence type="ECO:0000313" key="4">
    <source>
        <dbReference type="Proteomes" id="UP000244336"/>
    </source>
</evidence>
<keyword evidence="2" id="KW-0812">Transmembrane</keyword>